<evidence type="ECO:0000256" key="6">
    <source>
        <dbReference type="SAM" id="SignalP"/>
    </source>
</evidence>
<dbReference type="InterPro" id="IPR017501">
    <property type="entry name" value="Phage_infect_YhgE_C"/>
</dbReference>
<evidence type="ECO:0000313" key="7">
    <source>
        <dbReference type="EMBL" id="GGR22867.1"/>
    </source>
</evidence>
<evidence type="ECO:0000256" key="1">
    <source>
        <dbReference type="ARBA" id="ARBA00004141"/>
    </source>
</evidence>
<feature type="transmembrane region" description="Helical" evidence="5">
    <location>
        <begin position="506"/>
        <end position="528"/>
    </location>
</feature>
<evidence type="ECO:0000256" key="2">
    <source>
        <dbReference type="ARBA" id="ARBA00022692"/>
    </source>
</evidence>
<feature type="transmembrane region" description="Helical" evidence="5">
    <location>
        <begin position="589"/>
        <end position="613"/>
    </location>
</feature>
<comment type="subcellular location">
    <subcellularLocation>
        <location evidence="1">Membrane</location>
        <topology evidence="1">Multi-pass membrane protein</topology>
    </subcellularLocation>
</comment>
<gene>
    <name evidence="7" type="ORF">GCM10010196_15740</name>
</gene>
<reference evidence="7" key="1">
    <citation type="journal article" date="2014" name="Int. J. Syst. Evol. Microbiol.">
        <title>Complete genome sequence of Corynebacterium casei LMG S-19264T (=DSM 44701T), isolated from a smear-ripened cheese.</title>
        <authorList>
            <consortium name="US DOE Joint Genome Institute (JGI-PGF)"/>
            <person name="Walter F."/>
            <person name="Albersmeier A."/>
            <person name="Kalinowski J."/>
            <person name="Ruckert C."/>
        </authorList>
    </citation>
    <scope>NUCLEOTIDE SEQUENCE</scope>
    <source>
        <strain evidence="7">JCM 3346</strain>
    </source>
</reference>
<accession>A0A918FB28</accession>
<dbReference type="Gene3D" id="3.40.1710.10">
    <property type="entry name" value="abc type-2 transporter like domain"/>
    <property type="match status" value="1"/>
</dbReference>
<dbReference type="NCBIfam" id="TIGR03061">
    <property type="entry name" value="pip_yhgE_Nterm"/>
    <property type="match status" value="1"/>
</dbReference>
<dbReference type="InterPro" id="IPR051328">
    <property type="entry name" value="T7SS_ABC-Transporter"/>
</dbReference>
<dbReference type="PANTHER" id="PTHR43077">
    <property type="entry name" value="TRANSPORT PERMEASE YVFS-RELATED"/>
    <property type="match status" value="1"/>
</dbReference>
<evidence type="ECO:0000313" key="8">
    <source>
        <dbReference type="Proteomes" id="UP000610303"/>
    </source>
</evidence>
<dbReference type="InterPro" id="IPR017500">
    <property type="entry name" value="Phage_infect_YhgE_N"/>
</dbReference>
<keyword evidence="8" id="KW-1185">Reference proteome</keyword>
<name>A0A918FB28_AGRME</name>
<feature type="transmembrane region" description="Helical" evidence="5">
    <location>
        <begin position="535"/>
        <end position="556"/>
    </location>
</feature>
<dbReference type="NCBIfam" id="TIGR03062">
    <property type="entry name" value="pip_yhgE_Cterm"/>
    <property type="match status" value="1"/>
</dbReference>
<dbReference type="SUPFAM" id="SSF58104">
    <property type="entry name" value="Methyl-accepting chemotaxis protein (MCP) signaling domain"/>
    <property type="match status" value="1"/>
</dbReference>
<keyword evidence="6" id="KW-0732">Signal</keyword>
<dbReference type="InterPro" id="IPR023908">
    <property type="entry name" value="xxxLxxG_rpt"/>
</dbReference>
<evidence type="ECO:0000256" key="3">
    <source>
        <dbReference type="ARBA" id="ARBA00022989"/>
    </source>
</evidence>
<dbReference type="PANTHER" id="PTHR43077:SF5">
    <property type="entry name" value="PHAGE INFECTION PROTEIN"/>
    <property type="match status" value="1"/>
</dbReference>
<dbReference type="AlphaFoldDB" id="A0A918FB28"/>
<dbReference type="GO" id="GO:0016020">
    <property type="term" value="C:membrane"/>
    <property type="evidence" value="ECO:0007669"/>
    <property type="project" value="UniProtKB-SubCell"/>
</dbReference>
<comment type="caution">
    <text evidence="7">The sequence shown here is derived from an EMBL/GenBank/DDBJ whole genome shotgun (WGS) entry which is preliminary data.</text>
</comment>
<feature type="transmembrane region" description="Helical" evidence="5">
    <location>
        <begin position="477"/>
        <end position="500"/>
    </location>
</feature>
<feature type="chain" id="PRO_5037664223" evidence="6">
    <location>
        <begin position="23"/>
        <end position="630"/>
    </location>
</feature>
<protein>
    <submittedName>
        <fullName evidence="7">Membrane protein</fullName>
    </submittedName>
</protein>
<organism evidence="7 8">
    <name type="scientific">Agromyces mediolanus</name>
    <name type="common">Corynebacterium mediolanum</name>
    <dbReference type="NCBI Taxonomy" id="41986"/>
    <lineage>
        <taxon>Bacteria</taxon>
        <taxon>Bacillati</taxon>
        <taxon>Actinomycetota</taxon>
        <taxon>Actinomycetes</taxon>
        <taxon>Micrococcales</taxon>
        <taxon>Microbacteriaceae</taxon>
        <taxon>Agromyces</taxon>
    </lineage>
</organism>
<keyword evidence="3 5" id="KW-1133">Transmembrane helix</keyword>
<feature type="transmembrane region" description="Helical" evidence="5">
    <location>
        <begin position="436"/>
        <end position="456"/>
    </location>
</feature>
<dbReference type="EMBL" id="BMRJ01000001">
    <property type="protein sequence ID" value="GGR22867.1"/>
    <property type="molecule type" value="Genomic_DNA"/>
</dbReference>
<feature type="signal peptide" evidence="6">
    <location>
        <begin position="1"/>
        <end position="22"/>
    </location>
</feature>
<sequence>MLLAAVVAVPLAVAGLVSGAVAGGNDQLEQIPAIVVNDDEMVTTTDADGAEQQVLAGRLLVTELTGGEASGFDWTISNDEEAAKKLADGEAYAVLTIPSDFSASVTSLSGSNPTKANLEIRTDDAHSYLAGSVVQSVGDAMTAAFGRTLTQQYLEGLYAGLADFGGSLDQAADGASSLASGAGSLSTGVGQLSTGVASAASGASDAASGAAQYADGVRQYTQGVDGLASGLAQASAGSAGLDTLAGGVSAYVGGVNSAVGQFGSTFTTLIAQLEQAKVDNPELAPQLDALIAQLQAQAGALQPQLDKFTAQGAQLAAGVQSGVDQTQAGLAELSNGAAQLSGGSAAIRDGASGLASGVGELAGGLSQLSSGASSAATGAGELANGATQFANGLADGAEQAGALTNVDGEEMADVVSQPVTVDTARDHEIASTGEAVGMWFAPIGLWVGALAMFLVFRPFGREALRSTASTGGLVWRALARAGLVALGQAVAVVGLLHLALGVSWSLLPQTLAFSALTALAFTAVHAWLMTWLGRGGMIISLILVALQLTTTGLVPIEALSGPYQTISPFLPLTWAVQGMQLIVSGAGGAGVAGAAGVLALFALIGVLGTAIVVGRRRGLRSIGFASAALG</sequence>
<keyword evidence="2 5" id="KW-0812">Transmembrane</keyword>
<proteinExistence type="predicted"/>
<dbReference type="Proteomes" id="UP000610303">
    <property type="component" value="Unassembled WGS sequence"/>
</dbReference>
<dbReference type="NCBIfam" id="TIGR03057">
    <property type="entry name" value="xxxLxxG_by_4"/>
    <property type="match status" value="2"/>
</dbReference>
<keyword evidence="4 5" id="KW-0472">Membrane</keyword>
<reference evidence="7" key="2">
    <citation type="submission" date="2020-09" db="EMBL/GenBank/DDBJ databases">
        <authorList>
            <person name="Sun Q."/>
            <person name="Ohkuma M."/>
        </authorList>
    </citation>
    <scope>NUCLEOTIDE SEQUENCE</scope>
    <source>
        <strain evidence="7">JCM 3346</strain>
    </source>
</reference>
<evidence type="ECO:0000256" key="4">
    <source>
        <dbReference type="ARBA" id="ARBA00023136"/>
    </source>
</evidence>
<evidence type="ECO:0000256" key="5">
    <source>
        <dbReference type="SAM" id="Phobius"/>
    </source>
</evidence>
<dbReference type="Gene3D" id="1.10.287.950">
    <property type="entry name" value="Methyl-accepting chemotaxis protein"/>
    <property type="match status" value="1"/>
</dbReference>